<protein>
    <submittedName>
        <fullName evidence="1">Uncharacterized protein</fullName>
    </submittedName>
</protein>
<reference evidence="1 2" key="1">
    <citation type="journal article" date="2019" name="Commun. Biol.">
        <title>The bagworm genome reveals a unique fibroin gene that provides high tensile strength.</title>
        <authorList>
            <person name="Kono N."/>
            <person name="Nakamura H."/>
            <person name="Ohtoshi R."/>
            <person name="Tomita M."/>
            <person name="Numata K."/>
            <person name="Arakawa K."/>
        </authorList>
    </citation>
    <scope>NUCLEOTIDE SEQUENCE [LARGE SCALE GENOMIC DNA]</scope>
</reference>
<comment type="caution">
    <text evidence="1">The sequence shown here is derived from an EMBL/GenBank/DDBJ whole genome shotgun (WGS) entry which is preliminary data.</text>
</comment>
<dbReference type="EMBL" id="BGZK01000284">
    <property type="protein sequence ID" value="GBP34124.1"/>
    <property type="molecule type" value="Genomic_DNA"/>
</dbReference>
<accession>A0A4C1V7Y4</accession>
<name>A0A4C1V7Y4_EUMVA</name>
<dbReference type="Proteomes" id="UP000299102">
    <property type="component" value="Unassembled WGS sequence"/>
</dbReference>
<organism evidence="1 2">
    <name type="scientific">Eumeta variegata</name>
    <name type="common">Bagworm moth</name>
    <name type="synonym">Eumeta japonica</name>
    <dbReference type="NCBI Taxonomy" id="151549"/>
    <lineage>
        <taxon>Eukaryota</taxon>
        <taxon>Metazoa</taxon>
        <taxon>Ecdysozoa</taxon>
        <taxon>Arthropoda</taxon>
        <taxon>Hexapoda</taxon>
        <taxon>Insecta</taxon>
        <taxon>Pterygota</taxon>
        <taxon>Neoptera</taxon>
        <taxon>Endopterygota</taxon>
        <taxon>Lepidoptera</taxon>
        <taxon>Glossata</taxon>
        <taxon>Ditrysia</taxon>
        <taxon>Tineoidea</taxon>
        <taxon>Psychidae</taxon>
        <taxon>Oiketicinae</taxon>
        <taxon>Eumeta</taxon>
    </lineage>
</organism>
<evidence type="ECO:0000313" key="1">
    <source>
        <dbReference type="EMBL" id="GBP34124.1"/>
    </source>
</evidence>
<sequence>MSGHYPRLMAYRVLRVTKRVVLLDVELWSIRSWSGSDTAHSVLEAILLTTDTGIKRRSAVRPQRRKQHAREIMRMLSLAVGVTTREKNDRTV</sequence>
<gene>
    <name evidence="1" type="ORF">EVAR_28258_1</name>
</gene>
<keyword evidence="2" id="KW-1185">Reference proteome</keyword>
<dbReference type="AlphaFoldDB" id="A0A4C1V7Y4"/>
<proteinExistence type="predicted"/>
<evidence type="ECO:0000313" key="2">
    <source>
        <dbReference type="Proteomes" id="UP000299102"/>
    </source>
</evidence>